<dbReference type="Gene3D" id="3.55.50.30">
    <property type="match status" value="1"/>
</dbReference>
<protein>
    <submittedName>
        <fullName evidence="2">Transmembrane sensor</fullName>
    </submittedName>
</protein>
<dbReference type="PROSITE" id="PS51318">
    <property type="entry name" value="TAT"/>
    <property type="match status" value="1"/>
</dbReference>
<name>A0A7Y9FPJ5_9SPHN</name>
<dbReference type="PANTHER" id="PTHR30273">
    <property type="entry name" value="PERIPLASMIC SIGNAL SENSOR AND SIGMA FACTOR ACTIVATOR FECR-RELATED"/>
    <property type="match status" value="1"/>
</dbReference>
<dbReference type="PANTHER" id="PTHR30273:SF2">
    <property type="entry name" value="PROTEIN FECR"/>
    <property type="match status" value="1"/>
</dbReference>
<keyword evidence="2" id="KW-0472">Membrane</keyword>
<evidence type="ECO:0000313" key="3">
    <source>
        <dbReference type="Proteomes" id="UP000517753"/>
    </source>
</evidence>
<proteinExistence type="predicted"/>
<evidence type="ECO:0000259" key="1">
    <source>
        <dbReference type="Pfam" id="PF04773"/>
    </source>
</evidence>
<dbReference type="InterPro" id="IPR006860">
    <property type="entry name" value="FecR"/>
</dbReference>
<comment type="caution">
    <text evidence="2">The sequence shown here is derived from an EMBL/GenBank/DDBJ whole genome shotgun (WGS) entry which is preliminary data.</text>
</comment>
<dbReference type="GO" id="GO:0016989">
    <property type="term" value="F:sigma factor antagonist activity"/>
    <property type="evidence" value="ECO:0007669"/>
    <property type="project" value="TreeGrafter"/>
</dbReference>
<organism evidence="2 3">
    <name type="scientific">Sphingomonas melonis</name>
    <dbReference type="NCBI Taxonomy" id="152682"/>
    <lineage>
        <taxon>Bacteria</taxon>
        <taxon>Pseudomonadati</taxon>
        <taxon>Pseudomonadota</taxon>
        <taxon>Alphaproteobacteria</taxon>
        <taxon>Sphingomonadales</taxon>
        <taxon>Sphingomonadaceae</taxon>
        <taxon>Sphingomonas</taxon>
    </lineage>
</organism>
<dbReference type="Pfam" id="PF04773">
    <property type="entry name" value="FecR"/>
    <property type="match status" value="1"/>
</dbReference>
<evidence type="ECO:0000313" key="2">
    <source>
        <dbReference type="EMBL" id="NYD91049.1"/>
    </source>
</evidence>
<dbReference type="InterPro" id="IPR006311">
    <property type="entry name" value="TAT_signal"/>
</dbReference>
<feature type="domain" description="FecR protein" evidence="1">
    <location>
        <begin position="109"/>
        <end position="196"/>
    </location>
</feature>
<keyword evidence="2" id="KW-0812">Transmembrane</keyword>
<dbReference type="RefSeq" id="WP_179509501.1">
    <property type="nucleotide sequence ID" value="NZ_JACCBY010000004.1"/>
</dbReference>
<dbReference type="Gene3D" id="2.60.120.1440">
    <property type="match status" value="1"/>
</dbReference>
<keyword evidence="3" id="KW-1185">Reference proteome</keyword>
<dbReference type="PIRSF" id="PIRSF018266">
    <property type="entry name" value="FecR"/>
    <property type="match status" value="1"/>
</dbReference>
<dbReference type="InterPro" id="IPR012373">
    <property type="entry name" value="Ferrdict_sens_TM"/>
</dbReference>
<sequence>MKQEGDRFSPSRRDEDMQTAAEWFASWQVGSIDENAFERWRRDPAHALAFARVTAAWEAADETIRRPAAANERGFTRRRFVRGGIAGAVTIAAGTTLVATRAYAWDGASTGVGETRKLRLPDGSMVMLNTDTDLSWRFSSRTRGLWLTRGEIALDLQPGAATELNTSADAAMLDPGRFNARLLDSALELTVLRGAARAVRFKERNLATPLNALAYRRLSFTGEQPTTGPVSGDAAEAAMAWQSGDIVFSDTPLGNAVAEYNRYLERKIVVDDAALAATRVAGRFVSSDPTDFLHAVSAGLGARVHTEQGGIHLSR</sequence>
<accession>A0A7Y9FPJ5</accession>
<dbReference type="Proteomes" id="UP000517753">
    <property type="component" value="Unassembled WGS sequence"/>
</dbReference>
<dbReference type="AlphaFoldDB" id="A0A7Y9FPJ5"/>
<gene>
    <name evidence="2" type="ORF">HD841_002856</name>
</gene>
<dbReference type="EMBL" id="JACCBY010000004">
    <property type="protein sequence ID" value="NYD91049.1"/>
    <property type="molecule type" value="Genomic_DNA"/>
</dbReference>
<reference evidence="2 3" key="2">
    <citation type="submission" date="2020-08" db="EMBL/GenBank/DDBJ databases">
        <title>The Agave Microbiome: Exploring the role of microbial communities in plant adaptations to desert environments.</title>
        <authorList>
            <person name="Partida-Martinez L.P."/>
        </authorList>
    </citation>
    <scope>NUCLEOTIDE SEQUENCE [LARGE SCALE GENOMIC DNA]</scope>
    <source>
        <strain evidence="2 3">AS2.3</strain>
    </source>
</reference>
<reference evidence="2 3" key="1">
    <citation type="submission" date="2020-07" db="EMBL/GenBank/DDBJ databases">
        <authorList>
            <person name="Partida-Martinez L."/>
            <person name="Huntemann M."/>
            <person name="Clum A."/>
            <person name="Wang J."/>
            <person name="Palaniappan K."/>
            <person name="Ritter S."/>
            <person name="Chen I.-M."/>
            <person name="Stamatis D."/>
            <person name="Reddy T."/>
            <person name="O'Malley R."/>
            <person name="Daum C."/>
            <person name="Shapiro N."/>
            <person name="Ivanova N."/>
            <person name="Kyrpides N."/>
            <person name="Woyke T."/>
        </authorList>
    </citation>
    <scope>NUCLEOTIDE SEQUENCE [LARGE SCALE GENOMIC DNA]</scope>
    <source>
        <strain evidence="2 3">AS2.3</strain>
    </source>
</reference>